<protein>
    <submittedName>
        <fullName evidence="1">11335_t:CDS:1</fullName>
    </submittedName>
</protein>
<dbReference type="Proteomes" id="UP000789920">
    <property type="component" value="Unassembled WGS sequence"/>
</dbReference>
<name>A0ACA9QSF0_9GLOM</name>
<keyword evidence="2" id="KW-1185">Reference proteome</keyword>
<dbReference type="EMBL" id="CAJVQC010037826">
    <property type="protein sequence ID" value="CAG8764707.1"/>
    <property type="molecule type" value="Genomic_DNA"/>
</dbReference>
<accession>A0ACA9QSF0</accession>
<evidence type="ECO:0000313" key="2">
    <source>
        <dbReference type="Proteomes" id="UP000789920"/>
    </source>
</evidence>
<proteinExistence type="predicted"/>
<evidence type="ECO:0000313" key="1">
    <source>
        <dbReference type="EMBL" id="CAG8764707.1"/>
    </source>
</evidence>
<comment type="caution">
    <text evidence="1">The sequence shown here is derived from an EMBL/GenBank/DDBJ whole genome shotgun (WGS) entry which is preliminary data.</text>
</comment>
<organism evidence="1 2">
    <name type="scientific">Racocetra persica</name>
    <dbReference type="NCBI Taxonomy" id="160502"/>
    <lineage>
        <taxon>Eukaryota</taxon>
        <taxon>Fungi</taxon>
        <taxon>Fungi incertae sedis</taxon>
        <taxon>Mucoromycota</taxon>
        <taxon>Glomeromycotina</taxon>
        <taxon>Glomeromycetes</taxon>
        <taxon>Diversisporales</taxon>
        <taxon>Gigasporaceae</taxon>
        <taxon>Racocetra</taxon>
    </lineage>
</organism>
<sequence length="83" mass="9485">YTSYLIIIMCTIDELLTFNQENNIDADFAVDQEDCECQESESSISESDESINSRLQKKEGLHLCENILIDLIGHIKDAIQNME</sequence>
<feature type="non-terminal residue" evidence="1">
    <location>
        <position position="1"/>
    </location>
</feature>
<gene>
    <name evidence="1" type="ORF">RPERSI_LOCUS15652</name>
</gene>
<reference evidence="1" key="1">
    <citation type="submission" date="2021-06" db="EMBL/GenBank/DDBJ databases">
        <authorList>
            <person name="Kallberg Y."/>
            <person name="Tangrot J."/>
            <person name="Rosling A."/>
        </authorList>
    </citation>
    <scope>NUCLEOTIDE SEQUENCE</scope>
    <source>
        <strain evidence="1">MA461A</strain>
    </source>
</reference>